<dbReference type="EMBL" id="JBBPBN010000007">
    <property type="protein sequence ID" value="KAK9034258.1"/>
    <property type="molecule type" value="Genomic_DNA"/>
</dbReference>
<evidence type="ECO:0000256" key="2">
    <source>
        <dbReference type="ARBA" id="ARBA00022722"/>
    </source>
</evidence>
<comment type="caution">
    <text evidence="8">The sequence shown here is derived from an EMBL/GenBank/DDBJ whole genome shotgun (WGS) entry which is preliminary data.</text>
</comment>
<keyword evidence="7" id="KW-0732">Signal</keyword>
<dbReference type="InterPro" id="IPR036430">
    <property type="entry name" value="RNase_T2-like_sf"/>
</dbReference>
<feature type="signal peptide" evidence="7">
    <location>
        <begin position="1"/>
        <end position="26"/>
    </location>
</feature>
<evidence type="ECO:0000256" key="7">
    <source>
        <dbReference type="SAM" id="SignalP"/>
    </source>
</evidence>
<gene>
    <name evidence="8" type="ORF">V6N11_050431</name>
</gene>
<dbReference type="PANTHER" id="PTHR11240:SF75">
    <property type="entry name" value="RIBONUCLEASE 3"/>
    <property type="match status" value="1"/>
</dbReference>
<dbReference type="PANTHER" id="PTHR11240">
    <property type="entry name" value="RIBONUCLEASE T2"/>
    <property type="match status" value="1"/>
</dbReference>
<proteinExistence type="inferred from homology"/>
<keyword evidence="4" id="KW-0378">Hydrolase</keyword>
<accession>A0ABR2T9S4</accession>
<dbReference type="PROSITE" id="PS00530">
    <property type="entry name" value="RNASE_T2_1"/>
    <property type="match status" value="1"/>
</dbReference>
<evidence type="ECO:0000256" key="1">
    <source>
        <dbReference type="ARBA" id="ARBA00007469"/>
    </source>
</evidence>
<dbReference type="SUPFAM" id="SSF55895">
    <property type="entry name" value="Ribonuclease Rh-like"/>
    <property type="match status" value="1"/>
</dbReference>
<evidence type="ECO:0000256" key="3">
    <source>
        <dbReference type="ARBA" id="ARBA00022759"/>
    </source>
</evidence>
<name>A0ABR2T9S4_9ROSI</name>
<dbReference type="InterPro" id="IPR001568">
    <property type="entry name" value="RNase_T2-like"/>
</dbReference>
<evidence type="ECO:0000313" key="9">
    <source>
        <dbReference type="Proteomes" id="UP001396334"/>
    </source>
</evidence>
<organism evidence="8 9">
    <name type="scientific">Hibiscus sabdariffa</name>
    <name type="common">roselle</name>
    <dbReference type="NCBI Taxonomy" id="183260"/>
    <lineage>
        <taxon>Eukaryota</taxon>
        <taxon>Viridiplantae</taxon>
        <taxon>Streptophyta</taxon>
        <taxon>Embryophyta</taxon>
        <taxon>Tracheophyta</taxon>
        <taxon>Spermatophyta</taxon>
        <taxon>Magnoliopsida</taxon>
        <taxon>eudicotyledons</taxon>
        <taxon>Gunneridae</taxon>
        <taxon>Pentapetalae</taxon>
        <taxon>rosids</taxon>
        <taxon>malvids</taxon>
        <taxon>Malvales</taxon>
        <taxon>Malvaceae</taxon>
        <taxon>Malvoideae</taxon>
        <taxon>Hibiscus</taxon>
    </lineage>
</organism>
<reference evidence="8 9" key="1">
    <citation type="journal article" date="2024" name="G3 (Bethesda)">
        <title>Genome assembly of Hibiscus sabdariffa L. provides insights into metabolisms of medicinal natural products.</title>
        <authorList>
            <person name="Kim T."/>
        </authorList>
    </citation>
    <scope>NUCLEOTIDE SEQUENCE [LARGE SCALE GENOMIC DNA]</scope>
    <source>
        <strain evidence="8">TK-2024</strain>
        <tissue evidence="8">Old leaves</tissue>
    </source>
</reference>
<evidence type="ECO:0000256" key="4">
    <source>
        <dbReference type="ARBA" id="ARBA00022801"/>
    </source>
</evidence>
<dbReference type="Pfam" id="PF00445">
    <property type="entry name" value="Ribonuclease_T2"/>
    <property type="match status" value="1"/>
</dbReference>
<dbReference type="Gene3D" id="3.90.730.10">
    <property type="entry name" value="Ribonuclease T2-like"/>
    <property type="match status" value="1"/>
</dbReference>
<protein>
    <submittedName>
        <fullName evidence="8">Uncharacterized protein</fullName>
    </submittedName>
</protein>
<keyword evidence="2" id="KW-0540">Nuclease</keyword>
<evidence type="ECO:0000256" key="6">
    <source>
        <dbReference type="RuleBase" id="RU004328"/>
    </source>
</evidence>
<comment type="similarity">
    <text evidence="1 6">Belongs to the RNase T2 family.</text>
</comment>
<dbReference type="Proteomes" id="UP001396334">
    <property type="component" value="Unassembled WGS sequence"/>
</dbReference>
<evidence type="ECO:0000313" key="8">
    <source>
        <dbReference type="EMBL" id="KAK9034258.1"/>
    </source>
</evidence>
<sequence>MKLNSLCSVIIIHLFVLQCLSVVCRSQDFDFFYFVQQWPGAYCDTKRSCCYPRTGKPAADFGIHGLWPNYKDGGYPSDCDPDARFDKSEVHHTCNFVFNVVQKR</sequence>
<feature type="chain" id="PRO_5046932372" evidence="7">
    <location>
        <begin position="27"/>
        <end position="104"/>
    </location>
</feature>
<dbReference type="InterPro" id="IPR018188">
    <property type="entry name" value="RNase_T2_His_AS_1"/>
</dbReference>
<evidence type="ECO:0000256" key="5">
    <source>
        <dbReference type="ARBA" id="ARBA00023239"/>
    </source>
</evidence>
<keyword evidence="5" id="KW-0456">Lyase</keyword>
<keyword evidence="9" id="KW-1185">Reference proteome</keyword>
<keyword evidence="3" id="KW-0255">Endonuclease</keyword>